<accession>A0A6J4NUA9</accession>
<organism evidence="2">
    <name type="scientific">uncultured Quadrisphaera sp</name>
    <dbReference type="NCBI Taxonomy" id="904978"/>
    <lineage>
        <taxon>Bacteria</taxon>
        <taxon>Bacillati</taxon>
        <taxon>Actinomycetota</taxon>
        <taxon>Actinomycetes</taxon>
        <taxon>Kineosporiales</taxon>
        <taxon>Kineosporiaceae</taxon>
        <taxon>Quadrisphaera</taxon>
        <taxon>environmental samples</taxon>
    </lineage>
</organism>
<dbReference type="SUPFAM" id="SSF56601">
    <property type="entry name" value="beta-lactamase/transpeptidase-like"/>
    <property type="match status" value="1"/>
</dbReference>
<dbReference type="InterPro" id="IPR001466">
    <property type="entry name" value="Beta-lactam-related"/>
</dbReference>
<dbReference type="Gene3D" id="3.40.710.10">
    <property type="entry name" value="DD-peptidase/beta-lactamase superfamily"/>
    <property type="match status" value="1"/>
</dbReference>
<dbReference type="InterPro" id="IPR012338">
    <property type="entry name" value="Beta-lactam/transpept-like"/>
</dbReference>
<feature type="domain" description="Beta-lactamase-related" evidence="1">
    <location>
        <begin position="27"/>
        <end position="298"/>
    </location>
</feature>
<dbReference type="PANTHER" id="PTHR43283">
    <property type="entry name" value="BETA-LACTAMASE-RELATED"/>
    <property type="match status" value="1"/>
</dbReference>
<dbReference type="Pfam" id="PF00144">
    <property type="entry name" value="Beta-lactamase"/>
    <property type="match status" value="1"/>
</dbReference>
<dbReference type="AlphaFoldDB" id="A0A6J4NUA9"/>
<evidence type="ECO:0000259" key="1">
    <source>
        <dbReference type="Pfam" id="PF00144"/>
    </source>
</evidence>
<protein>
    <submittedName>
        <fullName evidence="2">Beta-lactamase class C-like and penicillin binding proteins (PBPs) superfamily</fullName>
    </submittedName>
</protein>
<dbReference type="PANTHER" id="PTHR43283:SF7">
    <property type="entry name" value="BETA-LACTAMASE-RELATED DOMAIN-CONTAINING PROTEIN"/>
    <property type="match status" value="1"/>
</dbReference>
<dbReference type="InterPro" id="IPR050789">
    <property type="entry name" value="Diverse_Enzym_Activities"/>
</dbReference>
<reference evidence="2" key="1">
    <citation type="submission" date="2020-02" db="EMBL/GenBank/DDBJ databases">
        <authorList>
            <person name="Meier V. D."/>
        </authorList>
    </citation>
    <scope>NUCLEOTIDE SEQUENCE</scope>
    <source>
        <strain evidence="2">AVDCRST_MAG35</strain>
    </source>
</reference>
<gene>
    <name evidence="2" type="ORF">AVDCRST_MAG35-632</name>
</gene>
<evidence type="ECO:0000313" key="2">
    <source>
        <dbReference type="EMBL" id="CAA9395901.1"/>
    </source>
</evidence>
<proteinExistence type="predicted"/>
<name>A0A6J4NUA9_9ACTN</name>
<sequence>MSSTPLPISTPGAQGVDARGVEAFLDALDASPEIEVHGVVVLRHGHVVAQGWWSPYAAERVHLVYSLSKSFTAAALGLAVDEGLVDLDTPVVAHFPEMDADITDPRSRAITLRHLAAMASGHAGETWEPAVVLDPAEPVRGFLKLAPEAEPGSVFAYNQSCTYALAAVLQRASGQTLTEYLRPRLFEPLGIGAAAWQQHPAGRDAGFTGLHVTTDAVARLGQLLLQGGVWEGRQVLPAAWVAEATRRHVDTPDAAEVDSRQGYGYQFWMSRHGYRGDGAFGQLCLVLPECDAVVAVTGGSTRPQALLDAAWEHLLPALGGGPAPDATADDALARRTAALALPPVLHPDTDDPPAWRGAAFSPVDGECPGQPGLSAIGVRAAECGWELTLTEAGEPLIARLGIGGWAVTDAASGDGGSVPVAISGGGSAEKVLRFDVLFLETPHRLAVTCWAETTTFEATWVTAPLWPSALADLRAPV</sequence>
<dbReference type="EMBL" id="CADCUY010000132">
    <property type="protein sequence ID" value="CAA9395901.1"/>
    <property type="molecule type" value="Genomic_DNA"/>
</dbReference>